<accession>A0A199V9R1</accession>
<keyword evidence="4 13" id="KW-0812">Transmembrane</keyword>
<dbReference type="PRINTS" id="PR00463">
    <property type="entry name" value="EP450I"/>
</dbReference>
<dbReference type="InterPro" id="IPR002401">
    <property type="entry name" value="Cyt_P450_E_grp-I"/>
</dbReference>
<dbReference type="Proteomes" id="UP000092600">
    <property type="component" value="Unassembled WGS sequence"/>
</dbReference>
<comment type="subcellular location">
    <subcellularLocation>
        <location evidence="1">Membrane</location>
        <topology evidence="1">Single-pass membrane protein</topology>
    </subcellularLocation>
</comment>
<keyword evidence="9 12" id="KW-0503">Monooxygenase</keyword>
<evidence type="ECO:0000256" key="10">
    <source>
        <dbReference type="ARBA" id="ARBA00023136"/>
    </source>
</evidence>
<comment type="similarity">
    <text evidence="2 12">Belongs to the cytochrome P450 family.</text>
</comment>
<keyword evidence="5 11" id="KW-0479">Metal-binding</keyword>
<keyword evidence="8 11" id="KW-0408">Iron</keyword>
<dbReference type="GO" id="GO:0020037">
    <property type="term" value="F:heme binding"/>
    <property type="evidence" value="ECO:0007669"/>
    <property type="project" value="InterPro"/>
</dbReference>
<sequence length="524" mass="59469">MAVTLFEAIWAQVRHNLTLTDVAFAMLLLFFTRVAIQRLTTKGPMLWPILGIIPTFFVHRDNAYDWVADSTARCGGTFPYRGMWLGRSNGIVTADPAIVEHILKTRFANFPKGRYYQERFADFLGEGIFNADGRLWREQRRAATAEMHSARFTAYSAGTVTDLLRRKLLPLLDELSAAAAAADLQNILLRFTFDNICTAAFGVDPGCLGTRELPDVPFARAFEEATELSLFRFIVPPFIWKPMRLLNVGTERRLKTAIQTVHAFAEKTVSDRRTELQKLGSLDERSDLLSRLMNADSTSVSFSDKLLKDFCISLILAGRDTSSVALVWFFWLLHHHPHVETRIVDEITRIVKKRCCCDSDDIVFTVDEVKKMEYLHAALSESLRLYPSVPIDFKEAAEDDVLPGGTAVRKGWRVIYSMYSMGRAEAVWGRDCREFRPERWMSASADEGGLFVGESPFKYAVFNAGPRLCIGKRFAYVQMKMVAAAVLRRYRVVVAEGQVVAPKLTTTLYMRNGLTVTFKRREIY</sequence>
<dbReference type="GO" id="GO:0005506">
    <property type="term" value="F:iron ion binding"/>
    <property type="evidence" value="ECO:0007669"/>
    <property type="project" value="InterPro"/>
</dbReference>
<name>A0A199V9R1_ANACO</name>
<dbReference type="CDD" id="cd11064">
    <property type="entry name" value="CYP86A"/>
    <property type="match status" value="1"/>
</dbReference>
<dbReference type="FunFam" id="1.10.630.10:FF:000044">
    <property type="entry name" value="Cytochrome P450"/>
    <property type="match status" value="1"/>
</dbReference>
<organism evidence="14 15">
    <name type="scientific">Ananas comosus</name>
    <name type="common">Pineapple</name>
    <name type="synonym">Ananas ananas</name>
    <dbReference type="NCBI Taxonomy" id="4615"/>
    <lineage>
        <taxon>Eukaryota</taxon>
        <taxon>Viridiplantae</taxon>
        <taxon>Streptophyta</taxon>
        <taxon>Embryophyta</taxon>
        <taxon>Tracheophyta</taxon>
        <taxon>Spermatophyta</taxon>
        <taxon>Magnoliopsida</taxon>
        <taxon>Liliopsida</taxon>
        <taxon>Poales</taxon>
        <taxon>Bromeliaceae</taxon>
        <taxon>Bromelioideae</taxon>
        <taxon>Ananas</taxon>
    </lineage>
</organism>
<evidence type="ECO:0000256" key="1">
    <source>
        <dbReference type="ARBA" id="ARBA00004167"/>
    </source>
</evidence>
<evidence type="ECO:0000313" key="14">
    <source>
        <dbReference type="EMBL" id="OAY73824.1"/>
    </source>
</evidence>
<dbReference type="PROSITE" id="PS00086">
    <property type="entry name" value="CYTOCHROME_P450"/>
    <property type="match status" value="1"/>
</dbReference>
<dbReference type="Pfam" id="PF00067">
    <property type="entry name" value="p450"/>
    <property type="match status" value="1"/>
</dbReference>
<evidence type="ECO:0000256" key="8">
    <source>
        <dbReference type="ARBA" id="ARBA00023004"/>
    </source>
</evidence>
<feature type="binding site" description="axial binding residue" evidence="11">
    <location>
        <position position="469"/>
    </location>
    <ligand>
        <name>heme</name>
        <dbReference type="ChEBI" id="CHEBI:30413"/>
    </ligand>
    <ligandPart>
        <name>Fe</name>
        <dbReference type="ChEBI" id="CHEBI:18248"/>
    </ligandPart>
</feature>
<reference evidence="14 15" key="1">
    <citation type="journal article" date="2016" name="DNA Res.">
        <title>The draft genome of MD-2 pineapple using hybrid error correction of long reads.</title>
        <authorList>
            <person name="Redwan R.M."/>
            <person name="Saidin A."/>
            <person name="Kumar S.V."/>
        </authorList>
    </citation>
    <scope>NUCLEOTIDE SEQUENCE [LARGE SCALE GENOMIC DNA]</scope>
    <source>
        <strain evidence="15">cv. MD2</strain>
        <tissue evidence="14">Leaf</tissue>
    </source>
</reference>
<dbReference type="PRINTS" id="PR00385">
    <property type="entry name" value="P450"/>
</dbReference>
<dbReference type="EMBL" id="LSRQ01002581">
    <property type="protein sequence ID" value="OAY73824.1"/>
    <property type="molecule type" value="Genomic_DNA"/>
</dbReference>
<gene>
    <name evidence="14" type="ORF">ACMD2_24881</name>
</gene>
<keyword evidence="3 11" id="KW-0349">Heme</keyword>
<evidence type="ECO:0000256" key="2">
    <source>
        <dbReference type="ARBA" id="ARBA00010617"/>
    </source>
</evidence>
<dbReference type="GO" id="GO:0006629">
    <property type="term" value="P:lipid metabolic process"/>
    <property type="evidence" value="ECO:0007669"/>
    <property type="project" value="UniProtKB-ARBA"/>
</dbReference>
<evidence type="ECO:0000256" key="13">
    <source>
        <dbReference type="SAM" id="Phobius"/>
    </source>
</evidence>
<comment type="cofactor">
    <cofactor evidence="11">
        <name>heme</name>
        <dbReference type="ChEBI" id="CHEBI:30413"/>
    </cofactor>
</comment>
<evidence type="ECO:0000256" key="3">
    <source>
        <dbReference type="ARBA" id="ARBA00022617"/>
    </source>
</evidence>
<dbReference type="Gene3D" id="1.10.630.10">
    <property type="entry name" value="Cytochrome P450"/>
    <property type="match status" value="1"/>
</dbReference>
<evidence type="ECO:0000256" key="7">
    <source>
        <dbReference type="ARBA" id="ARBA00023002"/>
    </source>
</evidence>
<dbReference type="InterPro" id="IPR001128">
    <property type="entry name" value="Cyt_P450"/>
</dbReference>
<evidence type="ECO:0000256" key="12">
    <source>
        <dbReference type="RuleBase" id="RU000461"/>
    </source>
</evidence>
<dbReference type="GO" id="GO:0004497">
    <property type="term" value="F:monooxygenase activity"/>
    <property type="evidence" value="ECO:0007669"/>
    <property type="project" value="UniProtKB-KW"/>
</dbReference>
<evidence type="ECO:0000256" key="6">
    <source>
        <dbReference type="ARBA" id="ARBA00022989"/>
    </source>
</evidence>
<evidence type="ECO:0000256" key="9">
    <source>
        <dbReference type="ARBA" id="ARBA00023033"/>
    </source>
</evidence>
<dbReference type="STRING" id="4615.A0A199V9R1"/>
<comment type="caution">
    <text evidence="14">The sequence shown here is derived from an EMBL/GenBank/DDBJ whole genome shotgun (WGS) entry which is preliminary data.</text>
</comment>
<evidence type="ECO:0000256" key="4">
    <source>
        <dbReference type="ARBA" id="ARBA00022692"/>
    </source>
</evidence>
<keyword evidence="10 13" id="KW-0472">Membrane</keyword>
<keyword evidence="7 12" id="KW-0560">Oxidoreductase</keyword>
<evidence type="ECO:0000256" key="11">
    <source>
        <dbReference type="PIRSR" id="PIRSR602401-1"/>
    </source>
</evidence>
<dbReference type="AlphaFoldDB" id="A0A199V9R1"/>
<dbReference type="InterPro" id="IPR017972">
    <property type="entry name" value="Cyt_P450_CS"/>
</dbReference>
<evidence type="ECO:0000313" key="15">
    <source>
        <dbReference type="Proteomes" id="UP000092600"/>
    </source>
</evidence>
<feature type="transmembrane region" description="Helical" evidence="13">
    <location>
        <begin position="17"/>
        <end position="36"/>
    </location>
</feature>
<evidence type="ECO:0000256" key="5">
    <source>
        <dbReference type="ARBA" id="ARBA00022723"/>
    </source>
</evidence>
<dbReference type="PANTHER" id="PTHR24296">
    <property type="entry name" value="CYTOCHROME P450"/>
    <property type="match status" value="1"/>
</dbReference>
<dbReference type="GO" id="GO:0016020">
    <property type="term" value="C:membrane"/>
    <property type="evidence" value="ECO:0007669"/>
    <property type="project" value="UniProtKB-SubCell"/>
</dbReference>
<keyword evidence="6 13" id="KW-1133">Transmembrane helix</keyword>
<dbReference type="GO" id="GO:0016705">
    <property type="term" value="F:oxidoreductase activity, acting on paired donors, with incorporation or reduction of molecular oxygen"/>
    <property type="evidence" value="ECO:0007669"/>
    <property type="project" value="InterPro"/>
</dbReference>
<proteinExistence type="inferred from homology"/>
<dbReference type="SUPFAM" id="SSF48264">
    <property type="entry name" value="Cytochrome P450"/>
    <property type="match status" value="1"/>
</dbReference>
<dbReference type="InterPro" id="IPR036396">
    <property type="entry name" value="Cyt_P450_sf"/>
</dbReference>
<protein>
    <submittedName>
        <fullName evidence="14">Cytochrome P450 86B1</fullName>
    </submittedName>
</protein>